<dbReference type="PANTHER" id="PTHR42841">
    <property type="entry name" value="AMINE OXIDASE"/>
    <property type="match status" value="1"/>
</dbReference>
<name>A0A7K3RGZ3_STRAQ</name>
<feature type="non-terminal residue" evidence="3">
    <location>
        <position position="150"/>
    </location>
</feature>
<feature type="compositionally biased region" description="Low complexity" evidence="1">
    <location>
        <begin position="114"/>
        <end position="134"/>
    </location>
</feature>
<dbReference type="EMBL" id="JAAGMS010000294">
    <property type="protein sequence ID" value="NEC01480.1"/>
    <property type="molecule type" value="Genomic_DNA"/>
</dbReference>
<dbReference type="RefSeq" id="WP_164270040.1">
    <property type="nucleotide sequence ID" value="NZ_JAAGMS010000294.1"/>
</dbReference>
<dbReference type="Proteomes" id="UP000470951">
    <property type="component" value="Unassembled WGS sequence"/>
</dbReference>
<keyword evidence="2" id="KW-0472">Membrane</keyword>
<dbReference type="Pfam" id="PF13450">
    <property type="entry name" value="NAD_binding_8"/>
    <property type="match status" value="1"/>
</dbReference>
<protein>
    <submittedName>
        <fullName evidence="3">NAD(P)-binding protein</fullName>
    </submittedName>
</protein>
<dbReference type="SUPFAM" id="SSF51905">
    <property type="entry name" value="FAD/NAD(P)-binding domain"/>
    <property type="match status" value="1"/>
</dbReference>
<gene>
    <name evidence="3" type="ORF">G3I58_26380</name>
</gene>
<feature type="region of interest" description="Disordered" evidence="1">
    <location>
        <begin position="109"/>
        <end position="150"/>
    </location>
</feature>
<dbReference type="Gene3D" id="3.50.50.60">
    <property type="entry name" value="FAD/NAD(P)-binding domain"/>
    <property type="match status" value="1"/>
</dbReference>
<evidence type="ECO:0000313" key="4">
    <source>
        <dbReference type="Proteomes" id="UP000470951"/>
    </source>
</evidence>
<accession>A0A7K3RGZ3</accession>
<sequence>MRSTAHHADVVIIGAGIAGLSAAHLLIGAGLGVNVLEAEPRVGGRLATDEVDGFRLDRLGPLLCTSWPELTGTPGLGTPGLREFAPGVLVHSEGRRHLTGDIRSARGALKAVRTRSSAPRASRTPRAPRAAQSAYGHEHGAPARGGGRGG</sequence>
<keyword evidence="2" id="KW-0812">Transmembrane</keyword>
<dbReference type="InterPro" id="IPR036188">
    <property type="entry name" value="FAD/NAD-bd_sf"/>
</dbReference>
<organism evidence="3 4">
    <name type="scientific">Streptomyces anulatus</name>
    <name type="common">Streptomyces chrysomallus</name>
    <dbReference type="NCBI Taxonomy" id="1892"/>
    <lineage>
        <taxon>Bacteria</taxon>
        <taxon>Bacillati</taxon>
        <taxon>Actinomycetota</taxon>
        <taxon>Actinomycetes</taxon>
        <taxon>Kitasatosporales</taxon>
        <taxon>Streptomycetaceae</taxon>
        <taxon>Streptomyces</taxon>
    </lineage>
</organism>
<comment type="caution">
    <text evidence="3">The sequence shown here is derived from an EMBL/GenBank/DDBJ whole genome shotgun (WGS) entry which is preliminary data.</text>
</comment>
<proteinExistence type="predicted"/>
<feature type="transmembrane region" description="Helical" evidence="2">
    <location>
        <begin position="12"/>
        <end position="36"/>
    </location>
</feature>
<evidence type="ECO:0000256" key="2">
    <source>
        <dbReference type="SAM" id="Phobius"/>
    </source>
</evidence>
<keyword evidence="2" id="KW-1133">Transmembrane helix</keyword>
<evidence type="ECO:0000256" key="1">
    <source>
        <dbReference type="SAM" id="MobiDB-lite"/>
    </source>
</evidence>
<evidence type="ECO:0000313" key="3">
    <source>
        <dbReference type="EMBL" id="NEC01480.1"/>
    </source>
</evidence>
<reference evidence="3 4" key="1">
    <citation type="submission" date="2020-01" db="EMBL/GenBank/DDBJ databases">
        <title>Insect and environment-associated Actinomycetes.</title>
        <authorList>
            <person name="Currrie C."/>
            <person name="Chevrette M."/>
            <person name="Carlson C."/>
            <person name="Stubbendieck R."/>
            <person name="Wendt-Pienkowski E."/>
        </authorList>
    </citation>
    <scope>NUCLEOTIDE SEQUENCE [LARGE SCALE GENOMIC DNA]</scope>
    <source>
        <strain evidence="3 4">SID7903</strain>
    </source>
</reference>
<dbReference type="AlphaFoldDB" id="A0A7K3RGZ3"/>